<dbReference type="PANTHER" id="PTHR31435:SF10">
    <property type="entry name" value="BSR4717 PROTEIN"/>
    <property type="match status" value="1"/>
</dbReference>
<evidence type="ECO:0000313" key="3">
    <source>
        <dbReference type="Proteomes" id="UP000284057"/>
    </source>
</evidence>
<evidence type="ECO:0000259" key="1">
    <source>
        <dbReference type="PROSITE" id="PS51729"/>
    </source>
</evidence>
<dbReference type="AlphaFoldDB" id="A0A418KVE8"/>
<sequence>MTDQRFEVQNRAEESRYVLIDHDATSPADQIIGEEDYVDVDTPGGIQRVLYHTGVSEDYSGQGLASLLVRTVVEDVIAHHYAIVPVCPYVAAWLPKHPEYNDHIVRPRPHHLRAVAARQK</sequence>
<protein>
    <submittedName>
        <fullName evidence="2">N-acetyltransferase</fullName>
    </submittedName>
</protein>
<dbReference type="GO" id="GO:0016740">
    <property type="term" value="F:transferase activity"/>
    <property type="evidence" value="ECO:0007669"/>
    <property type="project" value="UniProtKB-KW"/>
</dbReference>
<dbReference type="InterPro" id="IPR016181">
    <property type="entry name" value="Acyl_CoA_acyltransferase"/>
</dbReference>
<dbReference type="Proteomes" id="UP000284057">
    <property type="component" value="Unassembled WGS sequence"/>
</dbReference>
<proteinExistence type="predicted"/>
<keyword evidence="2" id="KW-0808">Transferase</keyword>
<evidence type="ECO:0000313" key="2">
    <source>
        <dbReference type="EMBL" id="RIQ34015.1"/>
    </source>
</evidence>
<organism evidence="2 3">
    <name type="scientific">Jiangella rhizosphaerae</name>
    <dbReference type="NCBI Taxonomy" id="2293569"/>
    <lineage>
        <taxon>Bacteria</taxon>
        <taxon>Bacillati</taxon>
        <taxon>Actinomycetota</taxon>
        <taxon>Actinomycetes</taxon>
        <taxon>Jiangellales</taxon>
        <taxon>Jiangellaceae</taxon>
        <taxon>Jiangella</taxon>
    </lineage>
</organism>
<gene>
    <name evidence="2" type="ORF">DY240_04200</name>
</gene>
<keyword evidence="3" id="KW-1185">Reference proteome</keyword>
<dbReference type="SUPFAM" id="SSF55729">
    <property type="entry name" value="Acyl-CoA N-acyltransferases (Nat)"/>
    <property type="match status" value="1"/>
</dbReference>
<dbReference type="RefSeq" id="WP_119658707.1">
    <property type="nucleotide sequence ID" value="NZ_QUAL01000037.1"/>
</dbReference>
<reference evidence="2 3" key="1">
    <citation type="submission" date="2018-09" db="EMBL/GenBank/DDBJ databases">
        <title>Isolation, diversity and antifungal activity of actinobacteria from wheat.</title>
        <authorList>
            <person name="Han C."/>
        </authorList>
    </citation>
    <scope>NUCLEOTIDE SEQUENCE [LARGE SCALE GENOMIC DNA]</scope>
    <source>
        <strain evidence="2 3">NEAU-YY265</strain>
    </source>
</reference>
<comment type="caution">
    <text evidence="2">The sequence shown here is derived from an EMBL/GenBank/DDBJ whole genome shotgun (WGS) entry which is preliminary data.</text>
</comment>
<dbReference type="EMBL" id="QUAL01000037">
    <property type="protein sequence ID" value="RIQ34015.1"/>
    <property type="molecule type" value="Genomic_DNA"/>
</dbReference>
<dbReference type="Gene3D" id="3.40.630.30">
    <property type="match status" value="1"/>
</dbReference>
<dbReference type="OrthoDB" id="5405911at2"/>
<dbReference type="Pfam" id="PF14542">
    <property type="entry name" value="Acetyltransf_CG"/>
    <property type="match status" value="1"/>
</dbReference>
<dbReference type="InterPro" id="IPR045057">
    <property type="entry name" value="Gcn5-rel_NAT"/>
</dbReference>
<accession>A0A418KVE8</accession>
<dbReference type="PANTHER" id="PTHR31435">
    <property type="entry name" value="PROTEIN NATD1"/>
    <property type="match status" value="1"/>
</dbReference>
<name>A0A418KVE8_9ACTN</name>
<dbReference type="InterPro" id="IPR031165">
    <property type="entry name" value="GNAT_YJDJ"/>
</dbReference>
<feature type="domain" description="N-acetyltransferase" evidence="1">
    <location>
        <begin position="9"/>
        <end position="105"/>
    </location>
</feature>
<dbReference type="PROSITE" id="PS51729">
    <property type="entry name" value="GNAT_YJDJ"/>
    <property type="match status" value="1"/>
</dbReference>